<dbReference type="FunFam" id="3.80.10.10:FF:000317">
    <property type="entry name" value="Inactive leucine-rich repeat receptor-like protein kinase"/>
    <property type="match status" value="1"/>
</dbReference>
<evidence type="ECO:0000256" key="19">
    <source>
        <dbReference type="ARBA" id="ARBA00048679"/>
    </source>
</evidence>
<evidence type="ECO:0000256" key="17">
    <source>
        <dbReference type="ARBA" id="ARBA00023180"/>
    </source>
</evidence>
<evidence type="ECO:0000256" key="9">
    <source>
        <dbReference type="ARBA" id="ARBA00022729"/>
    </source>
</evidence>
<keyword evidence="11 20" id="KW-0547">Nucleotide-binding</keyword>
<dbReference type="InterPro" id="IPR011009">
    <property type="entry name" value="Kinase-like_dom_sf"/>
</dbReference>
<evidence type="ECO:0000256" key="7">
    <source>
        <dbReference type="ARBA" id="ARBA00022679"/>
    </source>
</evidence>
<evidence type="ECO:0000256" key="4">
    <source>
        <dbReference type="ARBA" id="ARBA00022527"/>
    </source>
</evidence>
<dbReference type="AlphaFoldDB" id="A0ABC8RZY2"/>
<keyword evidence="4" id="KW-0723">Serine/threonine-protein kinase</keyword>
<evidence type="ECO:0000256" key="8">
    <source>
        <dbReference type="ARBA" id="ARBA00022692"/>
    </source>
</evidence>
<keyword evidence="5" id="KW-0597">Phosphoprotein</keyword>
<evidence type="ECO:0000259" key="22">
    <source>
        <dbReference type="PROSITE" id="PS50011"/>
    </source>
</evidence>
<dbReference type="GO" id="GO:0005524">
    <property type="term" value="F:ATP binding"/>
    <property type="evidence" value="ECO:0007669"/>
    <property type="project" value="UniProtKB-UniRule"/>
</dbReference>
<dbReference type="Proteomes" id="UP001642360">
    <property type="component" value="Unassembled WGS sequence"/>
</dbReference>
<organism evidence="23 24">
    <name type="scientific">Ilex paraguariensis</name>
    <name type="common">yerba mate</name>
    <dbReference type="NCBI Taxonomy" id="185542"/>
    <lineage>
        <taxon>Eukaryota</taxon>
        <taxon>Viridiplantae</taxon>
        <taxon>Streptophyta</taxon>
        <taxon>Embryophyta</taxon>
        <taxon>Tracheophyta</taxon>
        <taxon>Spermatophyta</taxon>
        <taxon>Magnoliopsida</taxon>
        <taxon>eudicotyledons</taxon>
        <taxon>Gunneridae</taxon>
        <taxon>Pentapetalae</taxon>
        <taxon>asterids</taxon>
        <taxon>campanulids</taxon>
        <taxon>Aquifoliales</taxon>
        <taxon>Aquifoliaceae</taxon>
        <taxon>Ilex</taxon>
    </lineage>
</organism>
<gene>
    <name evidence="23" type="ORF">ILEXP_LOCUS16467</name>
</gene>
<dbReference type="Pfam" id="PF13855">
    <property type="entry name" value="LRR_8"/>
    <property type="match status" value="1"/>
</dbReference>
<evidence type="ECO:0000256" key="12">
    <source>
        <dbReference type="ARBA" id="ARBA00022777"/>
    </source>
</evidence>
<sequence>MGNLSTLEFLFTEEAGLTGEIPQEIGNLRNLVILVIELNKLRGHIPATIFNISTMQVISFVNNHLSGNLPSNIGHGLPNLEDLLLGNNTLSGVIPSYISNASKLVRLELVFNRFTGPIPNSLGSLRLLELLNLAYNNLTAESSSSELSFFTSLTNCQHLEILEVSYNPLNCILPASMGNFSFALQVFGASGCKIKGNIPDDIGNLSNLRQLALDGNDLTGLLPTTVEGLLKLQELYLRDNRLGGSIPNDICSLKYLNVLVLSINKLSASIPECLGNITSLRYLHLSSNKLNSGIPESLWNLKDLLEFGVASNSLTGYVSPGIGSLKVATVINLSMNQLSGDIPSTIGGLQNLKELSLEHNRLQGSIPESFSKLVSLESLDLSQNNLSGAIPKSLEALLYLTYFNVSFNRLRGEIPTGGPFTNFTRESFMSNEAFCGAPHLQFPFCDSNFIHRSKKKRVLLIVFILLGIASVVIALIVALVLIRGRRRNHMQSQSDLLPKIMNERISYYELQRATDGFSESNLLGIGSFGSVYKGVLADGMLLAAKVFNLQIEGAFKSFDTECEVLRNLRHRNLTKVISSCSNLDFKSLVLEYMPNGSLEKWLYSHNYYLDIMQRLDIMIDVACALEYLHDAFVTPVAHCDVKPSNVLLDIDMVGHLSDFGIAKLFGVEESLVLTKTLGTIGYIAPEYGSEGLVSTQCDVYSYGIVLMETFSRKKPTDEIFGEDLSLKGWINESLPNSISQVIDANLISPGEPNLVAKLQCVSSIMELALDCCVEYPEERIYIKDVLAALRKIRLQFIANCRRV</sequence>
<dbReference type="Pfam" id="PF00560">
    <property type="entry name" value="LRR_1"/>
    <property type="match status" value="2"/>
</dbReference>
<dbReference type="Gene3D" id="3.30.200.20">
    <property type="entry name" value="Phosphorylase Kinase, domain 1"/>
    <property type="match status" value="1"/>
</dbReference>
<dbReference type="InterPro" id="IPR001611">
    <property type="entry name" value="Leu-rich_rpt"/>
</dbReference>
<evidence type="ECO:0000256" key="20">
    <source>
        <dbReference type="PROSITE-ProRule" id="PRU10141"/>
    </source>
</evidence>
<keyword evidence="15 21" id="KW-0472">Membrane</keyword>
<keyword evidence="8 21" id="KW-0812">Transmembrane</keyword>
<comment type="subcellular location">
    <subcellularLocation>
        <location evidence="1">Cell membrane</location>
        <topology evidence="1">Single-pass membrane protein</topology>
    </subcellularLocation>
</comment>
<comment type="catalytic activity">
    <reaction evidence="18">
        <text>L-threonyl-[protein] + ATP = O-phospho-L-threonyl-[protein] + ADP + H(+)</text>
        <dbReference type="Rhea" id="RHEA:46608"/>
        <dbReference type="Rhea" id="RHEA-COMP:11060"/>
        <dbReference type="Rhea" id="RHEA-COMP:11605"/>
        <dbReference type="ChEBI" id="CHEBI:15378"/>
        <dbReference type="ChEBI" id="CHEBI:30013"/>
        <dbReference type="ChEBI" id="CHEBI:30616"/>
        <dbReference type="ChEBI" id="CHEBI:61977"/>
        <dbReference type="ChEBI" id="CHEBI:456216"/>
        <dbReference type="EC" id="2.7.11.1"/>
    </reaction>
</comment>
<keyword evidence="14 21" id="KW-1133">Transmembrane helix</keyword>
<dbReference type="EC" id="2.7.11.1" evidence="2"/>
<feature type="binding site" evidence="20">
    <location>
        <position position="545"/>
    </location>
    <ligand>
        <name>ATP</name>
        <dbReference type="ChEBI" id="CHEBI:30616"/>
    </ligand>
</feature>
<evidence type="ECO:0000256" key="13">
    <source>
        <dbReference type="ARBA" id="ARBA00022840"/>
    </source>
</evidence>
<dbReference type="FunFam" id="3.30.200.20:FF:000661">
    <property type="entry name" value="Serine-threonine protein kinase plant-type"/>
    <property type="match status" value="1"/>
</dbReference>
<dbReference type="PROSITE" id="PS00107">
    <property type="entry name" value="PROTEIN_KINASE_ATP"/>
    <property type="match status" value="1"/>
</dbReference>
<dbReference type="GO" id="GO:0006952">
    <property type="term" value="P:defense response"/>
    <property type="evidence" value="ECO:0007669"/>
    <property type="project" value="UniProtKB-ARBA"/>
</dbReference>
<evidence type="ECO:0000256" key="6">
    <source>
        <dbReference type="ARBA" id="ARBA00022614"/>
    </source>
</evidence>
<dbReference type="PANTHER" id="PTHR27008">
    <property type="entry name" value="OS04G0122200 PROTEIN"/>
    <property type="match status" value="1"/>
</dbReference>
<dbReference type="GO" id="GO:0051707">
    <property type="term" value="P:response to other organism"/>
    <property type="evidence" value="ECO:0007669"/>
    <property type="project" value="UniProtKB-ARBA"/>
</dbReference>
<keyword evidence="12" id="KW-0418">Kinase</keyword>
<keyword evidence="24" id="KW-1185">Reference proteome</keyword>
<evidence type="ECO:0000256" key="11">
    <source>
        <dbReference type="ARBA" id="ARBA00022741"/>
    </source>
</evidence>
<dbReference type="FunFam" id="1.10.510.10:FF:000358">
    <property type="entry name" value="Putative leucine-rich repeat receptor-like serine/threonine-protein kinase"/>
    <property type="match status" value="1"/>
</dbReference>
<comment type="catalytic activity">
    <reaction evidence="19">
        <text>L-seryl-[protein] + ATP = O-phospho-L-seryl-[protein] + ADP + H(+)</text>
        <dbReference type="Rhea" id="RHEA:17989"/>
        <dbReference type="Rhea" id="RHEA-COMP:9863"/>
        <dbReference type="Rhea" id="RHEA-COMP:11604"/>
        <dbReference type="ChEBI" id="CHEBI:15378"/>
        <dbReference type="ChEBI" id="CHEBI:29999"/>
        <dbReference type="ChEBI" id="CHEBI:30616"/>
        <dbReference type="ChEBI" id="CHEBI:83421"/>
        <dbReference type="ChEBI" id="CHEBI:456216"/>
        <dbReference type="EC" id="2.7.11.1"/>
    </reaction>
</comment>
<evidence type="ECO:0000256" key="2">
    <source>
        <dbReference type="ARBA" id="ARBA00012513"/>
    </source>
</evidence>
<dbReference type="Gene3D" id="1.10.510.10">
    <property type="entry name" value="Transferase(Phosphotransferase) domain 1"/>
    <property type="match status" value="1"/>
</dbReference>
<keyword evidence="13 20" id="KW-0067">ATP-binding</keyword>
<name>A0ABC8RZY2_9AQUA</name>
<dbReference type="PROSITE" id="PS00108">
    <property type="entry name" value="PROTEIN_KINASE_ST"/>
    <property type="match status" value="1"/>
</dbReference>
<dbReference type="Pfam" id="PF23598">
    <property type="entry name" value="LRR_14"/>
    <property type="match status" value="1"/>
</dbReference>
<dbReference type="PROSITE" id="PS50011">
    <property type="entry name" value="PROTEIN_KINASE_DOM"/>
    <property type="match status" value="1"/>
</dbReference>
<keyword evidence="7" id="KW-0808">Transferase</keyword>
<evidence type="ECO:0000313" key="24">
    <source>
        <dbReference type="Proteomes" id="UP001642360"/>
    </source>
</evidence>
<evidence type="ECO:0000256" key="15">
    <source>
        <dbReference type="ARBA" id="ARBA00023136"/>
    </source>
</evidence>
<dbReference type="SUPFAM" id="SSF52047">
    <property type="entry name" value="RNI-like"/>
    <property type="match status" value="1"/>
</dbReference>
<dbReference type="SMART" id="SM00220">
    <property type="entry name" value="S_TKc"/>
    <property type="match status" value="1"/>
</dbReference>
<reference evidence="23 24" key="1">
    <citation type="submission" date="2024-02" db="EMBL/GenBank/DDBJ databases">
        <authorList>
            <person name="Vignale AGUSTIN F."/>
            <person name="Sosa J E."/>
            <person name="Modenutti C."/>
        </authorList>
    </citation>
    <scope>NUCLEOTIDE SEQUENCE [LARGE SCALE GENOMIC DNA]</scope>
</reference>
<dbReference type="InterPro" id="IPR051809">
    <property type="entry name" value="Plant_receptor-like_S/T_kinase"/>
</dbReference>
<feature type="transmembrane region" description="Helical" evidence="21">
    <location>
        <begin position="458"/>
        <end position="482"/>
    </location>
</feature>
<dbReference type="Pfam" id="PF00069">
    <property type="entry name" value="Pkinase"/>
    <property type="match status" value="1"/>
</dbReference>
<dbReference type="InterPro" id="IPR017441">
    <property type="entry name" value="Protein_kinase_ATP_BS"/>
</dbReference>
<keyword evidence="16" id="KW-0675">Receptor</keyword>
<evidence type="ECO:0000256" key="14">
    <source>
        <dbReference type="ARBA" id="ARBA00022989"/>
    </source>
</evidence>
<keyword evidence="6" id="KW-0433">Leucine-rich repeat</keyword>
<dbReference type="InterPro" id="IPR032675">
    <property type="entry name" value="LRR_dom_sf"/>
</dbReference>
<dbReference type="GO" id="GO:0005886">
    <property type="term" value="C:plasma membrane"/>
    <property type="evidence" value="ECO:0007669"/>
    <property type="project" value="UniProtKB-SubCell"/>
</dbReference>
<evidence type="ECO:0000256" key="3">
    <source>
        <dbReference type="ARBA" id="ARBA00022475"/>
    </source>
</evidence>
<dbReference type="GO" id="GO:0004674">
    <property type="term" value="F:protein serine/threonine kinase activity"/>
    <property type="evidence" value="ECO:0007669"/>
    <property type="project" value="UniProtKB-KW"/>
</dbReference>
<dbReference type="InterPro" id="IPR003591">
    <property type="entry name" value="Leu-rich_rpt_typical-subtyp"/>
</dbReference>
<dbReference type="SUPFAM" id="SSF56112">
    <property type="entry name" value="Protein kinase-like (PK-like)"/>
    <property type="match status" value="1"/>
</dbReference>
<dbReference type="InterPro" id="IPR055414">
    <property type="entry name" value="LRR_R13L4/SHOC2-like"/>
</dbReference>
<feature type="domain" description="Protein kinase" evidence="22">
    <location>
        <begin position="517"/>
        <end position="797"/>
    </location>
</feature>
<dbReference type="FunFam" id="3.80.10.10:FF:000383">
    <property type="entry name" value="Leucine-rich repeat receptor protein kinase EMS1"/>
    <property type="match status" value="1"/>
</dbReference>
<evidence type="ECO:0000256" key="10">
    <source>
        <dbReference type="ARBA" id="ARBA00022737"/>
    </source>
</evidence>
<keyword evidence="17" id="KW-0325">Glycoprotein</keyword>
<dbReference type="EMBL" id="CAUOFW020001757">
    <property type="protein sequence ID" value="CAK9148524.1"/>
    <property type="molecule type" value="Genomic_DNA"/>
</dbReference>
<protein>
    <recommendedName>
        <fullName evidence="2">non-specific serine/threonine protein kinase</fullName>
        <ecNumber evidence="2">2.7.11.1</ecNumber>
    </recommendedName>
</protein>
<keyword evidence="3" id="KW-1003">Cell membrane</keyword>
<evidence type="ECO:0000313" key="23">
    <source>
        <dbReference type="EMBL" id="CAK9148524.1"/>
    </source>
</evidence>
<evidence type="ECO:0000256" key="1">
    <source>
        <dbReference type="ARBA" id="ARBA00004162"/>
    </source>
</evidence>
<keyword evidence="10" id="KW-0677">Repeat</keyword>
<dbReference type="InterPro" id="IPR008271">
    <property type="entry name" value="Ser/Thr_kinase_AS"/>
</dbReference>
<evidence type="ECO:0000256" key="18">
    <source>
        <dbReference type="ARBA" id="ARBA00047899"/>
    </source>
</evidence>
<dbReference type="Gene3D" id="3.80.10.10">
    <property type="entry name" value="Ribonuclease Inhibitor"/>
    <property type="match status" value="2"/>
</dbReference>
<dbReference type="InterPro" id="IPR000719">
    <property type="entry name" value="Prot_kinase_dom"/>
</dbReference>
<comment type="caution">
    <text evidence="23">The sequence shown here is derived from an EMBL/GenBank/DDBJ whole genome shotgun (WGS) entry which is preliminary data.</text>
</comment>
<keyword evidence="9" id="KW-0732">Signal</keyword>
<evidence type="ECO:0000256" key="21">
    <source>
        <dbReference type="SAM" id="Phobius"/>
    </source>
</evidence>
<proteinExistence type="predicted"/>
<evidence type="ECO:0000256" key="5">
    <source>
        <dbReference type="ARBA" id="ARBA00022553"/>
    </source>
</evidence>
<evidence type="ECO:0000256" key="16">
    <source>
        <dbReference type="ARBA" id="ARBA00023170"/>
    </source>
</evidence>
<accession>A0ABC8RZY2</accession>
<dbReference type="SMART" id="SM00369">
    <property type="entry name" value="LRR_TYP"/>
    <property type="match status" value="8"/>
</dbReference>
<dbReference type="PANTHER" id="PTHR27008:SF602">
    <property type="entry name" value="LRR RECEPTOR-LIKE SERINE_THREONINE-PROTEIN KINASE EFR"/>
    <property type="match status" value="1"/>
</dbReference>